<dbReference type="PANTHER" id="PTHR47707:SF1">
    <property type="entry name" value="NUDIX HYDROLASE FAMILY PROTEIN"/>
    <property type="match status" value="1"/>
</dbReference>
<dbReference type="RefSeq" id="WP_188528111.1">
    <property type="nucleotide sequence ID" value="NZ_BMGI01000004.1"/>
</dbReference>
<evidence type="ECO:0000256" key="8">
    <source>
        <dbReference type="ARBA" id="ARBA00022842"/>
    </source>
</evidence>
<dbReference type="PANTHER" id="PTHR47707">
    <property type="entry name" value="8-OXO-DGTP DIPHOSPHATASE"/>
    <property type="match status" value="1"/>
</dbReference>
<evidence type="ECO:0000256" key="10">
    <source>
        <dbReference type="ARBA" id="ARBA00035861"/>
    </source>
</evidence>
<evidence type="ECO:0000256" key="4">
    <source>
        <dbReference type="ARBA" id="ARBA00022705"/>
    </source>
</evidence>
<dbReference type="Proteomes" id="UP000617355">
    <property type="component" value="Unassembled WGS sequence"/>
</dbReference>
<sequence length="308" mass="32929">MISNARKPVVNVAAGVLMRADGKVLLAERPASKASGGHWEFPGGKFDAGEDEHQALAREIAEEVGVAIGAAVRWLTYDHEYADKVVRLHIHKVLNWHGSPRGREGQRISWEHPAELSVSPLMEAYRRALQALRLANVIAVARAECCDRSELLARIERVLRAGVRTIVLRERRMLPAQFAQVARRGAELAGRYGATMLVEGGKVHSAHSHADGVHVCSGRLLTMAPPPAGAVWSASCRTADHLARAGAHGAAFALVPSHAEDGTDWEAFGRLIRHSAVPVFASGEVAPADMANALGAGAHGLAVPLSAW</sequence>
<reference evidence="19" key="1">
    <citation type="journal article" date="2019" name="Int. J. Syst. Evol. Microbiol.">
        <title>The Global Catalogue of Microorganisms (GCM) 10K type strain sequencing project: providing services to taxonomists for standard genome sequencing and annotation.</title>
        <authorList>
            <consortium name="The Broad Institute Genomics Platform"/>
            <consortium name="The Broad Institute Genome Sequencing Center for Infectious Disease"/>
            <person name="Wu L."/>
            <person name="Ma J."/>
        </authorList>
    </citation>
    <scope>NUCLEOTIDE SEQUENCE [LARGE SCALE GENOMIC DNA]</scope>
    <source>
        <strain evidence="19">CGMCC 1.12922</strain>
    </source>
</reference>
<evidence type="ECO:0000256" key="14">
    <source>
        <dbReference type="ARBA" id="ARBA00041592"/>
    </source>
</evidence>
<gene>
    <name evidence="18" type="ORF">GCM10011358_24350</name>
</gene>
<dbReference type="InterPro" id="IPR036206">
    <property type="entry name" value="ThiamineP_synth_sf"/>
</dbReference>
<evidence type="ECO:0000256" key="1">
    <source>
        <dbReference type="ARBA" id="ARBA00001946"/>
    </source>
</evidence>
<dbReference type="Gene3D" id="3.20.20.70">
    <property type="entry name" value="Aldolase class I"/>
    <property type="match status" value="1"/>
</dbReference>
<dbReference type="Gene3D" id="3.90.79.10">
    <property type="entry name" value="Nucleoside Triphosphate Pyrophosphohydrolase"/>
    <property type="match status" value="1"/>
</dbReference>
<evidence type="ECO:0000313" key="19">
    <source>
        <dbReference type="Proteomes" id="UP000617355"/>
    </source>
</evidence>
<organism evidence="18 19">
    <name type="scientific">Sinisalibacter lacisalsi</name>
    <dbReference type="NCBI Taxonomy" id="1526570"/>
    <lineage>
        <taxon>Bacteria</taxon>
        <taxon>Pseudomonadati</taxon>
        <taxon>Pseudomonadota</taxon>
        <taxon>Alphaproteobacteria</taxon>
        <taxon>Rhodobacterales</taxon>
        <taxon>Roseobacteraceae</taxon>
        <taxon>Sinisalibacter</taxon>
    </lineage>
</organism>
<dbReference type="InterPro" id="IPR022998">
    <property type="entry name" value="ThiamineP_synth_TenI"/>
</dbReference>
<protein>
    <recommendedName>
        <fullName evidence="13">8-oxo-dGTP diphosphatase</fullName>
        <ecNumber evidence="12">3.6.1.55</ecNumber>
    </recommendedName>
    <alternativeName>
        <fullName evidence="16">7,8-dihydro-8-oxoguanine-triphosphatase</fullName>
    </alternativeName>
    <alternativeName>
        <fullName evidence="15">Mutator protein MutT</fullName>
    </alternativeName>
    <alternativeName>
        <fullName evidence="14">dGTP pyrophosphohydrolase</fullName>
    </alternativeName>
</protein>
<proteinExistence type="inferred from homology"/>
<evidence type="ECO:0000256" key="6">
    <source>
        <dbReference type="ARBA" id="ARBA00022763"/>
    </source>
</evidence>
<accession>A0ABQ1QQR0</accession>
<keyword evidence="19" id="KW-1185">Reference proteome</keyword>
<dbReference type="InterPro" id="IPR000086">
    <property type="entry name" value="NUDIX_hydrolase_dom"/>
</dbReference>
<evidence type="ECO:0000256" key="7">
    <source>
        <dbReference type="ARBA" id="ARBA00022801"/>
    </source>
</evidence>
<dbReference type="PRINTS" id="PR00502">
    <property type="entry name" value="NUDIXFAMILY"/>
</dbReference>
<evidence type="ECO:0000259" key="17">
    <source>
        <dbReference type="PROSITE" id="PS51462"/>
    </source>
</evidence>
<dbReference type="InterPro" id="IPR020084">
    <property type="entry name" value="NUDIX_hydrolase_CS"/>
</dbReference>
<dbReference type="InterPro" id="IPR020476">
    <property type="entry name" value="Nudix_hydrolase"/>
</dbReference>
<dbReference type="EMBL" id="BMGI01000004">
    <property type="protein sequence ID" value="GGD39537.1"/>
    <property type="molecule type" value="Genomic_DNA"/>
</dbReference>
<dbReference type="CDD" id="cd03425">
    <property type="entry name" value="NUDIX_MutT_NudA_like"/>
    <property type="match status" value="1"/>
</dbReference>
<evidence type="ECO:0000256" key="3">
    <source>
        <dbReference type="ARBA" id="ARBA00022457"/>
    </source>
</evidence>
<dbReference type="PROSITE" id="PS51462">
    <property type="entry name" value="NUDIX"/>
    <property type="match status" value="1"/>
</dbReference>
<dbReference type="InterPro" id="IPR015797">
    <property type="entry name" value="NUDIX_hydrolase-like_dom_sf"/>
</dbReference>
<evidence type="ECO:0000256" key="2">
    <source>
        <dbReference type="ARBA" id="ARBA00005582"/>
    </source>
</evidence>
<evidence type="ECO:0000313" key="18">
    <source>
        <dbReference type="EMBL" id="GGD39537.1"/>
    </source>
</evidence>
<keyword evidence="6" id="KW-0227">DNA damage</keyword>
<evidence type="ECO:0000256" key="11">
    <source>
        <dbReference type="ARBA" id="ARBA00036904"/>
    </source>
</evidence>
<dbReference type="SUPFAM" id="SSF55811">
    <property type="entry name" value="Nudix"/>
    <property type="match status" value="1"/>
</dbReference>
<evidence type="ECO:0000256" key="9">
    <source>
        <dbReference type="ARBA" id="ARBA00023204"/>
    </source>
</evidence>
<dbReference type="InterPro" id="IPR047127">
    <property type="entry name" value="MutT-like"/>
</dbReference>
<keyword evidence="4" id="KW-0235">DNA replication</keyword>
<keyword evidence="8" id="KW-0460">Magnesium</keyword>
<dbReference type="Pfam" id="PF14815">
    <property type="entry name" value="NUDIX_4"/>
    <property type="match status" value="1"/>
</dbReference>
<dbReference type="InterPro" id="IPR013785">
    <property type="entry name" value="Aldolase_TIM"/>
</dbReference>
<dbReference type="PROSITE" id="PS00893">
    <property type="entry name" value="NUDIX_BOX"/>
    <property type="match status" value="1"/>
</dbReference>
<name>A0ABQ1QQR0_9RHOB</name>
<keyword evidence="9" id="KW-0234">DNA repair</keyword>
<keyword evidence="7" id="KW-0378">Hydrolase</keyword>
<keyword evidence="5" id="KW-0479">Metal-binding</keyword>
<feature type="domain" description="Nudix hydrolase" evidence="17">
    <location>
        <begin position="7"/>
        <end position="133"/>
    </location>
</feature>
<comment type="caution">
    <text evidence="18">The sequence shown here is derived from an EMBL/GenBank/DDBJ whole genome shotgun (WGS) entry which is preliminary data.</text>
</comment>
<dbReference type="Pfam" id="PF02581">
    <property type="entry name" value="TMP-TENI"/>
    <property type="match status" value="1"/>
</dbReference>
<dbReference type="EC" id="3.6.1.55" evidence="12"/>
<dbReference type="SUPFAM" id="SSF51391">
    <property type="entry name" value="Thiamin phosphate synthase"/>
    <property type="match status" value="1"/>
</dbReference>
<dbReference type="CDD" id="cd00564">
    <property type="entry name" value="TMP_TenI"/>
    <property type="match status" value="1"/>
</dbReference>
<evidence type="ECO:0000256" key="16">
    <source>
        <dbReference type="ARBA" id="ARBA00042798"/>
    </source>
</evidence>
<comment type="catalytic activity">
    <reaction evidence="10">
        <text>8-oxo-dGTP + H2O = 8-oxo-dGMP + diphosphate + H(+)</text>
        <dbReference type="Rhea" id="RHEA:31575"/>
        <dbReference type="ChEBI" id="CHEBI:15377"/>
        <dbReference type="ChEBI" id="CHEBI:15378"/>
        <dbReference type="ChEBI" id="CHEBI:33019"/>
        <dbReference type="ChEBI" id="CHEBI:63224"/>
        <dbReference type="ChEBI" id="CHEBI:77896"/>
        <dbReference type="EC" id="3.6.1.55"/>
    </reaction>
</comment>
<comment type="cofactor">
    <cofactor evidence="1">
        <name>Mg(2+)</name>
        <dbReference type="ChEBI" id="CHEBI:18420"/>
    </cofactor>
</comment>
<evidence type="ECO:0000256" key="12">
    <source>
        <dbReference type="ARBA" id="ARBA00038905"/>
    </source>
</evidence>
<dbReference type="InterPro" id="IPR029119">
    <property type="entry name" value="MutY_C"/>
</dbReference>
<comment type="catalytic activity">
    <reaction evidence="11">
        <text>8-oxo-GTP + H2O = 8-oxo-GMP + diphosphate + H(+)</text>
        <dbReference type="Rhea" id="RHEA:67616"/>
        <dbReference type="ChEBI" id="CHEBI:15377"/>
        <dbReference type="ChEBI" id="CHEBI:15378"/>
        <dbReference type="ChEBI" id="CHEBI:33019"/>
        <dbReference type="ChEBI" id="CHEBI:143553"/>
        <dbReference type="ChEBI" id="CHEBI:145694"/>
    </reaction>
</comment>
<keyword evidence="3" id="KW-0515">Mutator protein</keyword>
<evidence type="ECO:0000256" key="13">
    <source>
        <dbReference type="ARBA" id="ARBA00040794"/>
    </source>
</evidence>
<comment type="similarity">
    <text evidence="2">Belongs to the Nudix hydrolase family.</text>
</comment>
<evidence type="ECO:0000256" key="15">
    <source>
        <dbReference type="ARBA" id="ARBA00041979"/>
    </source>
</evidence>
<evidence type="ECO:0000256" key="5">
    <source>
        <dbReference type="ARBA" id="ARBA00022723"/>
    </source>
</evidence>